<accession>A0ABV6MFG9</accession>
<protein>
    <submittedName>
        <fullName evidence="3">TIR-like protein FxsC</fullName>
    </submittedName>
</protein>
<evidence type="ECO:0000313" key="4">
    <source>
        <dbReference type="Proteomes" id="UP001589867"/>
    </source>
</evidence>
<evidence type="ECO:0000256" key="1">
    <source>
        <dbReference type="SAM" id="MobiDB-lite"/>
    </source>
</evidence>
<dbReference type="Pfam" id="PF13676">
    <property type="entry name" value="TIR_2"/>
    <property type="match status" value="1"/>
</dbReference>
<feature type="region of interest" description="Disordered" evidence="1">
    <location>
        <begin position="41"/>
        <end position="80"/>
    </location>
</feature>
<evidence type="ECO:0000313" key="3">
    <source>
        <dbReference type="EMBL" id="MFC0533309.1"/>
    </source>
</evidence>
<dbReference type="InterPro" id="IPR047738">
    <property type="entry name" value="SAV_2336-like_N"/>
</dbReference>
<dbReference type="RefSeq" id="WP_377260738.1">
    <property type="nucleotide sequence ID" value="NZ_JBHLUH010000080.1"/>
</dbReference>
<organism evidence="3 4">
    <name type="scientific">Phytohabitans kaempferiae</name>
    <dbReference type="NCBI Taxonomy" id="1620943"/>
    <lineage>
        <taxon>Bacteria</taxon>
        <taxon>Bacillati</taxon>
        <taxon>Actinomycetota</taxon>
        <taxon>Actinomycetes</taxon>
        <taxon>Micromonosporales</taxon>
        <taxon>Micromonosporaceae</taxon>
    </lineage>
</organism>
<proteinExistence type="predicted"/>
<dbReference type="InterPro" id="IPR047603">
    <property type="entry name" value="FxsC_N"/>
</dbReference>
<dbReference type="Gene3D" id="3.40.50.10140">
    <property type="entry name" value="Toll/interleukin-1 receptor homology (TIR) domain"/>
    <property type="match status" value="1"/>
</dbReference>
<dbReference type="SUPFAM" id="SSF52200">
    <property type="entry name" value="Toll/Interleukin receptor TIR domain"/>
    <property type="match status" value="1"/>
</dbReference>
<evidence type="ECO:0000259" key="2">
    <source>
        <dbReference type="Pfam" id="PF13676"/>
    </source>
</evidence>
<dbReference type="NCBIfam" id="NF041121">
    <property type="entry name" value="SAV_2336_NTERM"/>
    <property type="match status" value="1"/>
</dbReference>
<dbReference type="Proteomes" id="UP001589867">
    <property type="component" value="Unassembled WGS sequence"/>
</dbReference>
<dbReference type="NCBIfam" id="NF040588">
    <property type="entry name" value="FxsC_Nterm"/>
    <property type="match status" value="1"/>
</dbReference>
<keyword evidence="4" id="KW-1185">Reference proteome</keyword>
<comment type="caution">
    <text evidence="3">The sequence shown here is derived from an EMBL/GenBank/DDBJ whole genome shotgun (WGS) entry which is preliminary data.</text>
</comment>
<dbReference type="InterPro" id="IPR035897">
    <property type="entry name" value="Toll_tir_struct_dom_sf"/>
</dbReference>
<gene>
    <name evidence="3" type="ORF">ACFFIA_37445</name>
</gene>
<name>A0ABV6MFG9_9ACTN</name>
<feature type="compositionally biased region" description="Pro residues" evidence="1">
    <location>
        <begin position="49"/>
        <end position="63"/>
    </location>
</feature>
<dbReference type="InterPro" id="IPR000157">
    <property type="entry name" value="TIR_dom"/>
</dbReference>
<feature type="domain" description="TIR" evidence="2">
    <location>
        <begin position="933"/>
        <end position="1011"/>
    </location>
</feature>
<dbReference type="EMBL" id="JBHLUH010000080">
    <property type="protein sequence ID" value="MFC0533309.1"/>
    <property type="molecule type" value="Genomic_DNA"/>
</dbReference>
<sequence>MTTRLVAALARALPDVTALEVAEAVWLAQFAKGAVPSLAAEPDTAGLAPDPPPEQGTPVPPRVTGPDDGATPEPVAEMYPDTAAHGDSEVTDALRVGAPRVPALPAALRLARAMRPLRVRVPSRHALAVDEAATAERIAVDKLWVPVRRPVPEPRFNLALIADGSPSMLVWDRTVDEFQLLLQQVGAFRTISTYAFDSERLEPGRPLQLEPVGPMAGATLDPSTIVDPTQRLLILVVTDGIGRGWHDGRMDRQVQRWAAVNHLQVVNVLPRRLWRGTGLRTTFGPMPPHRYGQRVAVPVVELSPDGLSRRAQAVASGGAASAEVLQPPTGATAPVVEAEEVIQRFFHAASPTAQRLAGYFAAAPLTLPIMRLIQHVMLPTSTTAHLAEVFVSGMLVQRTASPGDAELTEFDFLPGVRDLLLEGGDRYEVLRVLTEVSRYVSDRLGQPLDFPALLVDPEGSRVPELSAGTLPVARIAATVLRGMGSRYALLADRLDEAAGRAVRRRIAEAGVAAPEPAKPAPLGPIRLDSPGTRAVLISGLFAADSDRSQQVRTLANAFVESCGLRVMPRVVTGPTTANAVREAVAAAATEARDLLIVCCSGAAFIDVPGEPQLLLATGSVPEALPLRRLIRDIEGRVGDTPVLLIFDSRREISELVPPRWHMLVGDGPSGQDGFLDELSGVLAGGDPHLPAELTVEGVFECLVRRARQQGWEGVPVLSAPSGRPIVLGPNRAASDSSTPFVILTSGRRHLPYVERLEVYLRREGIPVRRARPEPLTVDSLRAIADQSTAAAVVVVGPTAEEKGLLPQLVTLAADSPRVLPLLVGTEWPDALPNVPHDEVFDGAMPSAAFLGRLRDLLAEAAPRRAGWSVTVAEPPPAEVESAVAGGSGDESDAPIFFLSYVQTRRPSDAPRDDLVMRFFDELSRYLGELVGRRPGWEPGFMDRWPSDGEQWSQELLRAVGTCQVFVPLISGPYLSSRWCGREWHAFSRRSVLSRDGGDAVAQTGILPVLWSPTREDRLPRVVREIQSFWPTGLPDEVTSLYMEEGLYGLYALGREDDFKAVVWRLAQRIVSFHREYWVAPGVAETKTLRNVFAE</sequence>
<reference evidence="3 4" key="1">
    <citation type="submission" date="2024-09" db="EMBL/GenBank/DDBJ databases">
        <authorList>
            <person name="Sun Q."/>
            <person name="Mori K."/>
        </authorList>
    </citation>
    <scope>NUCLEOTIDE SEQUENCE [LARGE SCALE GENOMIC DNA]</scope>
    <source>
        <strain evidence="3 4">TBRC 3947</strain>
    </source>
</reference>